<dbReference type="InterPro" id="IPR003692">
    <property type="entry name" value="Hydantoinase_B"/>
</dbReference>
<keyword evidence="3" id="KW-1185">Reference proteome</keyword>
<name>A0A9X9XGH3_9PROT</name>
<reference evidence="2" key="1">
    <citation type="submission" date="2020-01" db="EMBL/GenBank/DDBJ databases">
        <authorList>
            <person name="Rat A."/>
        </authorList>
    </citation>
    <scope>NUCLEOTIDE SEQUENCE</scope>
    <source>
        <strain evidence="2">LMG 31228</strain>
    </source>
</reference>
<comment type="caution">
    <text evidence="2">The sequence shown here is derived from an EMBL/GenBank/DDBJ whole genome shotgun (WGS) entry which is preliminary data.</text>
</comment>
<dbReference type="PANTHER" id="PTHR11365">
    <property type="entry name" value="5-OXOPROLINASE RELATED"/>
    <property type="match status" value="1"/>
</dbReference>
<organism evidence="2 3">
    <name type="scientific">Neoroseomonas eburnea</name>
    <dbReference type="NCBI Taxonomy" id="1346889"/>
    <lineage>
        <taxon>Bacteria</taxon>
        <taxon>Pseudomonadati</taxon>
        <taxon>Pseudomonadota</taxon>
        <taxon>Alphaproteobacteria</taxon>
        <taxon>Acetobacterales</taxon>
        <taxon>Acetobacteraceae</taxon>
        <taxon>Neoroseomonas</taxon>
    </lineage>
</organism>
<evidence type="ECO:0000313" key="3">
    <source>
        <dbReference type="Proteomes" id="UP001138709"/>
    </source>
</evidence>
<dbReference type="PANTHER" id="PTHR11365:SF23">
    <property type="entry name" value="HYPOTHETICAL 5-OXOPROLINASE (EUROFUNG)-RELATED"/>
    <property type="match status" value="1"/>
</dbReference>
<dbReference type="GO" id="GO:0017168">
    <property type="term" value="F:5-oxoprolinase (ATP-hydrolyzing) activity"/>
    <property type="evidence" value="ECO:0007669"/>
    <property type="project" value="TreeGrafter"/>
</dbReference>
<proteinExistence type="predicted"/>
<gene>
    <name evidence="2" type="ORF">GXW74_20115</name>
</gene>
<dbReference type="GO" id="GO:0006749">
    <property type="term" value="P:glutathione metabolic process"/>
    <property type="evidence" value="ECO:0007669"/>
    <property type="project" value="TreeGrafter"/>
</dbReference>
<evidence type="ECO:0000313" key="2">
    <source>
        <dbReference type="EMBL" id="MBR0682809.1"/>
    </source>
</evidence>
<evidence type="ECO:0000259" key="1">
    <source>
        <dbReference type="Pfam" id="PF02538"/>
    </source>
</evidence>
<reference evidence="2" key="2">
    <citation type="journal article" date="2021" name="Syst. Appl. Microbiol.">
        <title>Roseomonas hellenica sp. nov., isolated from roots of wild-growing Alkanna tinctoria.</title>
        <authorList>
            <person name="Rat A."/>
            <person name="Naranjo H.D."/>
            <person name="Lebbe L."/>
            <person name="Cnockaert M."/>
            <person name="Krigas N."/>
            <person name="Grigoriadou K."/>
            <person name="Maloupa E."/>
            <person name="Willems A."/>
        </authorList>
    </citation>
    <scope>NUCLEOTIDE SEQUENCE</scope>
    <source>
        <strain evidence="2">LMG 31228</strain>
    </source>
</reference>
<dbReference type="GO" id="GO:0005829">
    <property type="term" value="C:cytosol"/>
    <property type="evidence" value="ECO:0007669"/>
    <property type="project" value="TreeGrafter"/>
</dbReference>
<feature type="domain" description="Hydantoinase B/oxoprolinase" evidence="1">
    <location>
        <begin position="7"/>
        <end position="525"/>
    </location>
</feature>
<dbReference type="RefSeq" id="WP_211848348.1">
    <property type="nucleotide sequence ID" value="NZ_JAAEDL010000023.1"/>
</dbReference>
<dbReference type="EMBL" id="JAAEDL010000023">
    <property type="protein sequence ID" value="MBR0682809.1"/>
    <property type="molecule type" value="Genomic_DNA"/>
</dbReference>
<dbReference type="Proteomes" id="UP001138709">
    <property type="component" value="Unassembled WGS sequence"/>
</dbReference>
<dbReference type="AlphaFoldDB" id="A0A9X9XGH3"/>
<accession>A0A9X9XGH3</accession>
<sequence length="589" mass="63698">MSDRSYDPIAFELFKNALFSIADEMALTVHRTTYSAVLKDNMDYSTAFCDGQGRLVAQGLTLPSHLGSIPEALAAVIRRYGDDMADGDIFALNDPFEGGMHLPDIFVFRPIFVDGQRLAFAATICHHTDVGGRVAGSNASDSTEIYQEGLRIAPMRIYERGRPNETFFLFLERNVRVPDKVMGDLRAQLAACTIAERAFRELVGQHGAERTRFFMEELLDYSERLTRAALADLPDGEWSFEDNIDDDGVDLGKPIPLRVKVTKRGDGITVDWTGSSPQVKGAINSTFSFTRSASYCAIRSVLPAGIPNNEGYFRAIEVIAPPGTITHAVLPAACAARGLTGFRMVDTMFGALALMLPDRVGAAGDGGNTGVSIGGYDATRRPFIYVDFTCGAWGGRPWADGLDGNSHMFANMACPSIEVTEAEQPIEILCYELLPGRAGAGRFRGGVPFAREYRMLEDSGVLQVRSDRRVYPPFGLYGGQPGAPSRNAILRDGAWAELPSKFCVEFRKGDVFRHELAGGGGWGDPRERDPALVLRDLRAGLLGAEAARRDYGVVLTPCGSAVDGAATAAARAAMPRRSAAIVRGAEDAA</sequence>
<protein>
    <submittedName>
        <fullName evidence="2">Hydantoinase B/oxoprolinase family protein</fullName>
    </submittedName>
</protein>
<dbReference type="InterPro" id="IPR045079">
    <property type="entry name" value="Oxoprolinase-like"/>
</dbReference>
<dbReference type="Pfam" id="PF02538">
    <property type="entry name" value="Hydantoinase_B"/>
    <property type="match status" value="1"/>
</dbReference>